<name>A0A2H0KCW9_9BACT</name>
<dbReference type="AlphaFoldDB" id="A0A2H0KCW9"/>
<dbReference type="Proteomes" id="UP000229342">
    <property type="component" value="Unassembled WGS sequence"/>
</dbReference>
<protein>
    <recommendedName>
        <fullName evidence="3">30S ribosomal protein S21</fullName>
    </recommendedName>
</protein>
<evidence type="ECO:0000313" key="1">
    <source>
        <dbReference type="EMBL" id="PIQ69106.1"/>
    </source>
</evidence>
<organism evidence="1 2">
    <name type="scientific">Candidatus Taylorbacteria bacterium CG11_big_fil_rev_8_21_14_0_20_46_11</name>
    <dbReference type="NCBI Taxonomy" id="1975025"/>
    <lineage>
        <taxon>Bacteria</taxon>
        <taxon>Candidatus Tayloriibacteriota</taxon>
    </lineage>
</organism>
<sequence length="81" mass="9258">MTNVEVQKTGNESNLSLLRRFTKRVQGAGILNRIRGIRYNARTLSTFKKKTATLKRIGRLAEREKLAKLGKLPPPKVRGRR</sequence>
<evidence type="ECO:0008006" key="3">
    <source>
        <dbReference type="Google" id="ProtNLM"/>
    </source>
</evidence>
<evidence type="ECO:0000313" key="2">
    <source>
        <dbReference type="Proteomes" id="UP000229342"/>
    </source>
</evidence>
<comment type="caution">
    <text evidence="1">The sequence shown here is derived from an EMBL/GenBank/DDBJ whole genome shotgun (WGS) entry which is preliminary data.</text>
</comment>
<gene>
    <name evidence="1" type="ORF">COV91_00675</name>
</gene>
<proteinExistence type="predicted"/>
<dbReference type="EMBL" id="PCVG01000012">
    <property type="protein sequence ID" value="PIQ69106.1"/>
    <property type="molecule type" value="Genomic_DNA"/>
</dbReference>
<accession>A0A2H0KCW9</accession>
<reference evidence="1 2" key="1">
    <citation type="submission" date="2017-09" db="EMBL/GenBank/DDBJ databases">
        <title>Depth-based differentiation of microbial function through sediment-hosted aquifers and enrichment of novel symbionts in the deep terrestrial subsurface.</title>
        <authorList>
            <person name="Probst A.J."/>
            <person name="Ladd B."/>
            <person name="Jarett J.K."/>
            <person name="Geller-Mcgrath D.E."/>
            <person name="Sieber C.M."/>
            <person name="Emerson J.B."/>
            <person name="Anantharaman K."/>
            <person name="Thomas B.C."/>
            <person name="Malmstrom R."/>
            <person name="Stieglmeier M."/>
            <person name="Klingl A."/>
            <person name="Woyke T."/>
            <person name="Ryan C.M."/>
            <person name="Banfield J.F."/>
        </authorList>
    </citation>
    <scope>NUCLEOTIDE SEQUENCE [LARGE SCALE GENOMIC DNA]</scope>
    <source>
        <strain evidence="1">CG11_big_fil_rev_8_21_14_0_20_46_11</strain>
    </source>
</reference>